<protein>
    <submittedName>
        <fullName evidence="1">Uncharacterized protein</fullName>
    </submittedName>
</protein>
<name>A0A2M8LI31_9BACT</name>
<comment type="caution">
    <text evidence="1">The sequence shown here is derived from an EMBL/GenBank/DDBJ whole genome shotgun (WGS) entry which is preliminary data.</text>
</comment>
<dbReference type="EMBL" id="PFEU01000006">
    <property type="protein sequence ID" value="PJE77094.1"/>
    <property type="molecule type" value="Genomic_DNA"/>
</dbReference>
<organism evidence="1 2">
    <name type="scientific">Candidatus Uhrbacteria bacterium CG10_big_fil_rev_8_21_14_0_10_48_16</name>
    <dbReference type="NCBI Taxonomy" id="1975038"/>
    <lineage>
        <taxon>Bacteria</taxon>
        <taxon>Candidatus Uhriibacteriota</taxon>
    </lineage>
</organism>
<evidence type="ECO:0000313" key="1">
    <source>
        <dbReference type="EMBL" id="PJE77094.1"/>
    </source>
</evidence>
<gene>
    <name evidence="1" type="ORF">COV05_00590</name>
</gene>
<evidence type="ECO:0000313" key="2">
    <source>
        <dbReference type="Proteomes" id="UP000231436"/>
    </source>
</evidence>
<proteinExistence type="predicted"/>
<reference evidence="2" key="1">
    <citation type="submission" date="2017-09" db="EMBL/GenBank/DDBJ databases">
        <title>Depth-based differentiation of microbial function through sediment-hosted aquifers and enrichment of novel symbionts in the deep terrestrial subsurface.</title>
        <authorList>
            <person name="Probst A.J."/>
            <person name="Ladd B."/>
            <person name="Jarett J.K."/>
            <person name="Geller-Mcgrath D.E."/>
            <person name="Sieber C.M.K."/>
            <person name="Emerson J.B."/>
            <person name="Anantharaman K."/>
            <person name="Thomas B.C."/>
            <person name="Malmstrom R."/>
            <person name="Stieglmeier M."/>
            <person name="Klingl A."/>
            <person name="Woyke T."/>
            <person name="Ryan C.M."/>
            <person name="Banfield J.F."/>
        </authorList>
    </citation>
    <scope>NUCLEOTIDE SEQUENCE [LARGE SCALE GENOMIC DNA]</scope>
</reference>
<sequence>MIVVLQTVPATLRAIQRALGERENVFYTSEHRQALNHVRDNEPLLDRTIVIMSNLYPNEMVEGSMIAAGIKGMRPDAWCILYTSERPFPGPSVDGVIDKMDDSVPAGCIRVLADAGIDDPERIPDLETLYTMFPWIQRPAR</sequence>
<dbReference type="AlphaFoldDB" id="A0A2M8LI31"/>
<accession>A0A2M8LI31</accession>
<dbReference type="Proteomes" id="UP000231436">
    <property type="component" value="Unassembled WGS sequence"/>
</dbReference>